<proteinExistence type="predicted"/>
<keyword evidence="3" id="KW-1185">Reference proteome</keyword>
<dbReference type="GO" id="GO:0006313">
    <property type="term" value="P:DNA transposition"/>
    <property type="evidence" value="ECO:0007669"/>
    <property type="project" value="InterPro"/>
</dbReference>
<gene>
    <name evidence="2" type="ORF">Ga0061068_12516</name>
</gene>
<dbReference type="EMBL" id="CYHH01000025">
    <property type="protein sequence ID" value="CUB08173.1"/>
    <property type="molecule type" value="Genomic_DNA"/>
</dbReference>
<accession>A0A0K6IYL0</accession>
<evidence type="ECO:0000313" key="3">
    <source>
        <dbReference type="Proteomes" id="UP000182108"/>
    </source>
</evidence>
<organism evidence="2 3">
    <name type="scientific">Tepidiphilus thermophilus</name>
    <dbReference type="NCBI Taxonomy" id="876478"/>
    <lineage>
        <taxon>Bacteria</taxon>
        <taxon>Pseudomonadati</taxon>
        <taxon>Pseudomonadota</taxon>
        <taxon>Hydrogenophilia</taxon>
        <taxon>Hydrogenophilales</taxon>
        <taxon>Hydrogenophilaceae</taxon>
        <taxon>Tepidiphilus</taxon>
    </lineage>
</organism>
<sequence length="44" mass="4810">MLDAICMERGWPVISKEIQPDHIHLFVSIPPAIAVADAVKVLKG</sequence>
<feature type="domain" description="Transposase IS200-like" evidence="1">
    <location>
        <begin position="2"/>
        <end position="44"/>
    </location>
</feature>
<dbReference type="GO" id="GO:0004803">
    <property type="term" value="F:transposase activity"/>
    <property type="evidence" value="ECO:0007669"/>
    <property type="project" value="InterPro"/>
</dbReference>
<protein>
    <submittedName>
        <fullName evidence="2">Transposase IS200 like</fullName>
    </submittedName>
</protein>
<evidence type="ECO:0000313" key="2">
    <source>
        <dbReference type="EMBL" id="CUB08173.1"/>
    </source>
</evidence>
<dbReference type="Pfam" id="PF01797">
    <property type="entry name" value="Y1_Tnp"/>
    <property type="match status" value="1"/>
</dbReference>
<dbReference type="InterPro" id="IPR002686">
    <property type="entry name" value="Transposase_17"/>
</dbReference>
<feature type="non-terminal residue" evidence="2">
    <location>
        <position position="44"/>
    </location>
</feature>
<dbReference type="SUPFAM" id="SSF143422">
    <property type="entry name" value="Transposase IS200-like"/>
    <property type="match status" value="1"/>
</dbReference>
<reference evidence="3" key="1">
    <citation type="submission" date="2015-08" db="EMBL/GenBank/DDBJ databases">
        <authorList>
            <person name="Babu N.S."/>
            <person name="Beckwith C.J."/>
            <person name="Beseler K.G."/>
            <person name="Brison A."/>
            <person name="Carone J.V."/>
            <person name="Caskin T.P."/>
            <person name="Diamond M."/>
            <person name="Durham M.E."/>
            <person name="Foxe J.M."/>
            <person name="Go M."/>
            <person name="Henderson B.A."/>
            <person name="Jones I.B."/>
            <person name="McGettigan J.A."/>
            <person name="Micheletti S.J."/>
            <person name="Nasrallah M.E."/>
            <person name="Ortiz D."/>
            <person name="Piller C.R."/>
            <person name="Privatt S.R."/>
            <person name="Schneider S.L."/>
            <person name="Sharp S."/>
            <person name="Smith T.C."/>
            <person name="Stanton J.D."/>
            <person name="Ullery H.E."/>
            <person name="Wilson R.J."/>
            <person name="Serrano M.G."/>
            <person name="Buck G."/>
            <person name="Lee V."/>
            <person name="Wang Y."/>
            <person name="Carvalho R."/>
            <person name="Voegtly L."/>
            <person name="Shi R."/>
            <person name="Duckworth R."/>
            <person name="Johnson A."/>
            <person name="Loviza R."/>
            <person name="Walstead R."/>
            <person name="Shah Z."/>
            <person name="Kiflezghi M."/>
            <person name="Wade K."/>
            <person name="Ball S.L."/>
            <person name="Bradley K.W."/>
            <person name="Asai D.J."/>
            <person name="Bowman C.A."/>
            <person name="Russell D.A."/>
            <person name="Pope W.H."/>
            <person name="Jacobs-Sera D."/>
            <person name="Hendrix R.W."/>
            <person name="Hatfull G.F."/>
        </authorList>
    </citation>
    <scope>NUCLEOTIDE SEQUENCE [LARGE SCALE GENOMIC DNA]</scope>
    <source>
        <strain evidence="3">JCM 19170</strain>
    </source>
</reference>
<dbReference type="Gene3D" id="3.30.70.1290">
    <property type="entry name" value="Transposase IS200-like"/>
    <property type="match status" value="1"/>
</dbReference>
<dbReference type="AlphaFoldDB" id="A0A0K6IYL0"/>
<evidence type="ECO:0000259" key="1">
    <source>
        <dbReference type="Pfam" id="PF01797"/>
    </source>
</evidence>
<dbReference type="GO" id="GO:0003677">
    <property type="term" value="F:DNA binding"/>
    <property type="evidence" value="ECO:0007669"/>
    <property type="project" value="InterPro"/>
</dbReference>
<name>A0A0K6IYL0_9PROT</name>
<dbReference type="Proteomes" id="UP000182108">
    <property type="component" value="Unassembled WGS sequence"/>
</dbReference>
<dbReference type="InterPro" id="IPR036515">
    <property type="entry name" value="Transposase_17_sf"/>
</dbReference>